<comment type="caution">
    <text evidence="3">The sequence shown here is derived from an EMBL/GenBank/DDBJ whole genome shotgun (WGS) entry which is preliminary data.</text>
</comment>
<evidence type="ECO:0000256" key="1">
    <source>
        <dbReference type="SAM" id="MobiDB-lite"/>
    </source>
</evidence>
<gene>
    <name evidence="3" type="ORF">DET52_103363</name>
</gene>
<keyword evidence="2" id="KW-0732">Signal</keyword>
<dbReference type="OrthoDB" id="1122998at2"/>
<feature type="compositionally biased region" description="Basic and acidic residues" evidence="1">
    <location>
        <begin position="507"/>
        <end position="526"/>
    </location>
</feature>
<evidence type="ECO:0000313" key="3">
    <source>
        <dbReference type="EMBL" id="TDO03418.1"/>
    </source>
</evidence>
<accession>A0A4R6H6K1</accession>
<evidence type="ECO:0000256" key="2">
    <source>
        <dbReference type="SAM" id="SignalP"/>
    </source>
</evidence>
<dbReference type="RefSeq" id="WP_133464754.1">
    <property type="nucleotide sequence ID" value="NZ_SNWI01000003.1"/>
</dbReference>
<feature type="chain" id="PRO_5020864675" description="LruC domain-containing protein" evidence="2">
    <location>
        <begin position="24"/>
        <end position="532"/>
    </location>
</feature>
<dbReference type="AlphaFoldDB" id="A0A4R6H6K1"/>
<organism evidence="3 4">
    <name type="scientific">Sunxiuqinia elliptica</name>
    <dbReference type="NCBI Taxonomy" id="655355"/>
    <lineage>
        <taxon>Bacteria</taxon>
        <taxon>Pseudomonadati</taxon>
        <taxon>Bacteroidota</taxon>
        <taxon>Bacteroidia</taxon>
        <taxon>Marinilabiliales</taxon>
        <taxon>Prolixibacteraceae</taxon>
        <taxon>Sunxiuqinia</taxon>
    </lineage>
</organism>
<dbReference type="Proteomes" id="UP000294848">
    <property type="component" value="Unassembled WGS sequence"/>
</dbReference>
<protein>
    <recommendedName>
        <fullName evidence="5">LruC domain-containing protein</fullName>
    </recommendedName>
</protein>
<evidence type="ECO:0008006" key="5">
    <source>
        <dbReference type="Google" id="ProtNLM"/>
    </source>
</evidence>
<sequence>MKKKSLTCFFYVIMILGLSFSNACQDQMYEPSVDDTLTLKKGGGRPADVDKGDLYGDLVEVERNNSGVPILYGLRYRVDYQDQLVEGYIDVTNPKLNGTFDLTILVRDEDGFVVMETPAGGGDPVPITEPVTINPGEDKLLKLEDDGFSPIVLYDAEGELLPVVVEHVISVEQGRLNLIRTTEDVIDRRMKEVIKNFGDGTVADVIRDYCGRLFMVRTEAALAEGLEDKPIDSPLENMAVYYQLMIYGFSLLATDNGLSFLVREEPEIGGFNFQSRLDKRWADGPFPYADLSPAEEHDFAASLAASCIAAASDKTDRLIIDEIVLVNRFLNIPRAIGNDIDKPADFVISFFPYIEQEVRMMDKTDKHEYKKYRYYIDFSFFHYNRIKFENTLIDYCTVVGDYDDAGNLVGTHKEVLVADLRLHDILMGNAPLTTDANEIYVYTQKSGQPTTGALGFANQADDYVQALEVVHNNEEFLVWKLPTPTWIYTGYSPFRDFAPFYYLPPEDSHSKKPEGKGDDSTLDRRGNGRYFR</sequence>
<proteinExistence type="predicted"/>
<name>A0A4R6H6K1_9BACT</name>
<reference evidence="3 4" key="1">
    <citation type="submission" date="2019-03" db="EMBL/GenBank/DDBJ databases">
        <title>Freshwater and sediment microbial communities from various areas in North America, analyzing microbe dynamics in response to fracking.</title>
        <authorList>
            <person name="Lamendella R."/>
        </authorList>
    </citation>
    <scope>NUCLEOTIDE SEQUENCE [LARGE SCALE GENOMIC DNA]</scope>
    <source>
        <strain evidence="3 4">114D</strain>
    </source>
</reference>
<feature type="signal peptide" evidence="2">
    <location>
        <begin position="1"/>
        <end position="23"/>
    </location>
</feature>
<feature type="region of interest" description="Disordered" evidence="1">
    <location>
        <begin position="507"/>
        <end position="532"/>
    </location>
</feature>
<dbReference type="EMBL" id="SNWI01000003">
    <property type="protein sequence ID" value="TDO03418.1"/>
    <property type="molecule type" value="Genomic_DNA"/>
</dbReference>
<evidence type="ECO:0000313" key="4">
    <source>
        <dbReference type="Proteomes" id="UP000294848"/>
    </source>
</evidence>